<feature type="transmembrane region" description="Helical" evidence="8">
    <location>
        <begin position="494"/>
        <end position="516"/>
    </location>
</feature>
<feature type="transmembrane region" description="Helical" evidence="8">
    <location>
        <begin position="325"/>
        <end position="344"/>
    </location>
</feature>
<comment type="subcellular location">
    <subcellularLocation>
        <location evidence="1">Membrane</location>
        <topology evidence="1">Multi-pass membrane protein</topology>
    </subcellularLocation>
</comment>
<evidence type="ECO:0000313" key="9">
    <source>
        <dbReference type="EMBL" id="KAA0200253.1"/>
    </source>
</evidence>
<dbReference type="GO" id="GO:0005637">
    <property type="term" value="C:nuclear inner membrane"/>
    <property type="evidence" value="ECO:0007669"/>
    <property type="project" value="TreeGrafter"/>
</dbReference>
<keyword evidence="10" id="KW-1185">Reference proteome</keyword>
<dbReference type="Pfam" id="PF10034">
    <property type="entry name" value="Dpy19"/>
    <property type="match status" value="5"/>
</dbReference>
<evidence type="ECO:0000256" key="2">
    <source>
        <dbReference type="ARBA" id="ARBA00008744"/>
    </source>
</evidence>
<keyword evidence="7 8" id="KW-0472">Membrane</keyword>
<name>A0A8E0VPE2_9TREM</name>
<evidence type="ECO:0000256" key="7">
    <source>
        <dbReference type="ARBA" id="ARBA00023136"/>
    </source>
</evidence>
<organism evidence="9 10">
    <name type="scientific">Fasciolopsis buskii</name>
    <dbReference type="NCBI Taxonomy" id="27845"/>
    <lineage>
        <taxon>Eukaryota</taxon>
        <taxon>Metazoa</taxon>
        <taxon>Spiralia</taxon>
        <taxon>Lophotrochozoa</taxon>
        <taxon>Platyhelminthes</taxon>
        <taxon>Trematoda</taxon>
        <taxon>Digenea</taxon>
        <taxon>Plagiorchiida</taxon>
        <taxon>Echinostomata</taxon>
        <taxon>Echinostomatoidea</taxon>
        <taxon>Fasciolidae</taxon>
        <taxon>Fasciolopsis</taxon>
    </lineage>
</organism>
<keyword evidence="5 8" id="KW-0812">Transmembrane</keyword>
<feature type="transmembrane region" description="Helical" evidence="8">
    <location>
        <begin position="628"/>
        <end position="653"/>
    </location>
</feature>
<feature type="transmembrane region" description="Helical" evidence="8">
    <location>
        <begin position="34"/>
        <end position="53"/>
    </location>
</feature>
<sequence length="857" mass="97222">MAKARTKDDQPNAPVTERLRGKKGFADSAFSHLVYIRLIVFVIAVGCGILHWMHVSKMHENHITFSHLSSTERELTFRTEMGFYYSYFKQLILASTLSEGWSSLLADIRSEVPLCLNHSILGDQAAQNQSQKQCRPLNAMQRFNLYPELILATLYRILFSFHLLPIQCYRVTRQLDGNPIAIVVSPSSFAKAIRNDRYHPYQQLSSPKKCQKFYPHTLSLDLQSLMFCVWVFIHKIVVSNINSSGRFLYGTSMFMVPNETLAATEPSVTSCVGLAEPAYFYTEIVFALSGLILVSLCISGWLIADRCSGYQTLMPRNSCAPAASIGDHWLAIWGAVLPALGYFYNHREATRVQWTPPLRESFAYPFFVLQQTFLLYLLTGPEFFALSTQIASLLIACCLTVASNQFHRSDHRLLVRGVRSVVSIHLIALVLSYLLQFGNALLLTSVYFPGLIGAWLGLTVLLRYLTPSETKSSSNQSTSSVYDVDDLGHGLTRLFYSCLLPALITASSAFVLFYLINWSLGSGQGEQHDGGHILDILREKLQPDGHYHTFHTRMYTCSPEFDFIGRTALEQPIHTGLLPVAMGISVLVCLHALIRLVRSLGQSDQLDTRTTRRSQSAIISSNLQLSHIILMPFISLFVVIQLFFFTIMAVLIMRLKLFWTPHLCLTLALLAQPTRWHQLVQWLVELRTRVCTSQVHRVPNERPKRRSMWIAHLFFFPLVSFMSLHGIENLKAEWNIQGQFSDLNKEVLIDWFRSLPPPVTGSSTPWVIAGQISVQGSLRLMLPAVPQYPSPQPLEPGESESSRPGFAFTNHPHYENAELRHRTVLAYTIYSRRSIEEAWQIYRHQLQVCSPLAEWII</sequence>
<proteinExistence type="inferred from homology"/>
<keyword evidence="3" id="KW-0328">Glycosyltransferase</keyword>
<evidence type="ECO:0000256" key="3">
    <source>
        <dbReference type="ARBA" id="ARBA00022676"/>
    </source>
</evidence>
<evidence type="ECO:0000256" key="1">
    <source>
        <dbReference type="ARBA" id="ARBA00004141"/>
    </source>
</evidence>
<evidence type="ECO:0000256" key="8">
    <source>
        <dbReference type="SAM" id="Phobius"/>
    </source>
</evidence>
<keyword evidence="4" id="KW-0808">Transferase</keyword>
<dbReference type="OrthoDB" id="6019623at2759"/>
<evidence type="ECO:0000256" key="4">
    <source>
        <dbReference type="ARBA" id="ARBA00022679"/>
    </source>
</evidence>
<protein>
    <submittedName>
        <fullName evidence="9">Uncharacterized protein</fullName>
    </submittedName>
</protein>
<feature type="transmembrane region" description="Helical" evidence="8">
    <location>
        <begin position="383"/>
        <end position="401"/>
    </location>
</feature>
<feature type="transmembrane region" description="Helical" evidence="8">
    <location>
        <begin position="576"/>
        <end position="597"/>
    </location>
</feature>
<dbReference type="EMBL" id="LUCM01000657">
    <property type="protein sequence ID" value="KAA0200253.1"/>
    <property type="molecule type" value="Genomic_DNA"/>
</dbReference>
<dbReference type="PANTHER" id="PTHR31488:SF1">
    <property type="entry name" value="C-MANNOSYLTRANSFERASE DPY19L1"/>
    <property type="match status" value="1"/>
</dbReference>
<dbReference type="AlphaFoldDB" id="A0A8E0VPE2"/>
<evidence type="ECO:0000313" key="10">
    <source>
        <dbReference type="Proteomes" id="UP000728185"/>
    </source>
</evidence>
<keyword evidence="6 8" id="KW-1133">Transmembrane helix</keyword>
<dbReference type="Proteomes" id="UP000728185">
    <property type="component" value="Unassembled WGS sequence"/>
</dbReference>
<feature type="transmembrane region" description="Helical" evidence="8">
    <location>
        <begin position="284"/>
        <end position="304"/>
    </location>
</feature>
<dbReference type="InterPro" id="IPR018732">
    <property type="entry name" value="Dpy-19/Dpy-19-like"/>
</dbReference>
<feature type="transmembrane region" description="Helical" evidence="8">
    <location>
        <begin position="446"/>
        <end position="465"/>
    </location>
</feature>
<feature type="transmembrane region" description="Helical" evidence="8">
    <location>
        <begin position="413"/>
        <end position="434"/>
    </location>
</feature>
<reference evidence="9" key="1">
    <citation type="submission" date="2019-05" db="EMBL/GenBank/DDBJ databases">
        <title>Annotation for the trematode Fasciolopsis buski.</title>
        <authorList>
            <person name="Choi Y.-J."/>
        </authorList>
    </citation>
    <scope>NUCLEOTIDE SEQUENCE</scope>
    <source>
        <strain evidence="9">HT</strain>
        <tissue evidence="9">Whole worm</tissue>
    </source>
</reference>
<evidence type="ECO:0000256" key="6">
    <source>
        <dbReference type="ARBA" id="ARBA00022989"/>
    </source>
</evidence>
<dbReference type="GO" id="GO:0000030">
    <property type="term" value="F:mannosyltransferase activity"/>
    <property type="evidence" value="ECO:0007669"/>
    <property type="project" value="TreeGrafter"/>
</dbReference>
<dbReference type="PANTHER" id="PTHR31488">
    <property type="entry name" value="DPY-19-LIKE 1, LIKE (H. SAPIENS)"/>
    <property type="match status" value="1"/>
</dbReference>
<accession>A0A8E0VPE2</accession>
<gene>
    <name evidence="9" type="ORF">FBUS_09148</name>
</gene>
<evidence type="ECO:0000256" key="5">
    <source>
        <dbReference type="ARBA" id="ARBA00022692"/>
    </source>
</evidence>
<comment type="similarity">
    <text evidence="2">Belongs to the dpy-19 family.</text>
</comment>
<comment type="caution">
    <text evidence="9">The sequence shown here is derived from an EMBL/GenBank/DDBJ whole genome shotgun (WGS) entry which is preliminary data.</text>
</comment>